<evidence type="ECO:0000313" key="3">
    <source>
        <dbReference type="Proteomes" id="UP000005237"/>
    </source>
</evidence>
<feature type="region of interest" description="Disordered" evidence="1">
    <location>
        <begin position="1"/>
        <end position="71"/>
    </location>
</feature>
<accession>A0A8R1IKB0</accession>
<reference evidence="3" key="1">
    <citation type="submission" date="2010-08" db="EMBL/GenBank/DDBJ databases">
        <authorList>
            <consortium name="Caenorhabditis japonica Sequencing Consortium"/>
            <person name="Wilson R.K."/>
        </authorList>
    </citation>
    <scope>NUCLEOTIDE SEQUENCE [LARGE SCALE GENOMIC DNA]</scope>
    <source>
        <strain evidence="3">DF5081</strain>
    </source>
</reference>
<feature type="compositionally biased region" description="Low complexity" evidence="1">
    <location>
        <begin position="47"/>
        <end position="64"/>
    </location>
</feature>
<evidence type="ECO:0000313" key="2">
    <source>
        <dbReference type="EnsemblMetazoa" id="CJA36635.1"/>
    </source>
</evidence>
<evidence type="ECO:0000256" key="1">
    <source>
        <dbReference type="SAM" id="MobiDB-lite"/>
    </source>
</evidence>
<organism evidence="2 3">
    <name type="scientific">Caenorhabditis japonica</name>
    <dbReference type="NCBI Taxonomy" id="281687"/>
    <lineage>
        <taxon>Eukaryota</taxon>
        <taxon>Metazoa</taxon>
        <taxon>Ecdysozoa</taxon>
        <taxon>Nematoda</taxon>
        <taxon>Chromadorea</taxon>
        <taxon>Rhabditida</taxon>
        <taxon>Rhabditina</taxon>
        <taxon>Rhabditomorpha</taxon>
        <taxon>Rhabditoidea</taxon>
        <taxon>Rhabditidae</taxon>
        <taxon>Peloderinae</taxon>
        <taxon>Caenorhabditis</taxon>
    </lineage>
</organism>
<name>A0A8R1IKB0_CAEJA</name>
<keyword evidence="3" id="KW-1185">Reference proteome</keyword>
<dbReference type="AlphaFoldDB" id="A0A8R1IKB0"/>
<dbReference type="EnsemblMetazoa" id="CJA36635.1">
    <property type="protein sequence ID" value="CJA36635.1"/>
    <property type="gene ID" value="WBGene00212482"/>
</dbReference>
<protein>
    <submittedName>
        <fullName evidence="2">Uncharacterized protein</fullName>
    </submittedName>
</protein>
<reference evidence="2" key="2">
    <citation type="submission" date="2022-06" db="UniProtKB">
        <authorList>
            <consortium name="EnsemblMetazoa"/>
        </authorList>
    </citation>
    <scope>IDENTIFICATION</scope>
    <source>
        <strain evidence="2">DF5081</strain>
    </source>
</reference>
<feature type="compositionally biased region" description="Polar residues" evidence="1">
    <location>
        <begin position="9"/>
        <end position="30"/>
    </location>
</feature>
<dbReference type="Proteomes" id="UP000005237">
    <property type="component" value="Unassembled WGS sequence"/>
</dbReference>
<sequence length="71" mass="8352">MHLERFQSLGRNNRGSHRSPSSYFSYPNTNWDHRRSRRIELEGLMRPTTILPITTEPTTTLPTTQSQQPRN</sequence>
<proteinExistence type="predicted"/>